<dbReference type="InterPro" id="IPR005149">
    <property type="entry name" value="Tscrpt_reg_PadR_N"/>
</dbReference>
<dbReference type="SUPFAM" id="SSF46785">
    <property type="entry name" value="Winged helix' DNA-binding domain"/>
    <property type="match status" value="1"/>
</dbReference>
<comment type="caution">
    <text evidence="3">The sequence shown here is derived from an EMBL/GenBank/DDBJ whole genome shotgun (WGS) entry which is preliminary data.</text>
</comment>
<accession>A0ABS2KQK6</accession>
<proteinExistence type="predicted"/>
<name>A0ABS2KQK6_9NOCA</name>
<evidence type="ECO:0000259" key="2">
    <source>
        <dbReference type="Pfam" id="PF03551"/>
    </source>
</evidence>
<organism evidence="3 4">
    <name type="scientific">Rhodococcoides corynebacterioides</name>
    <dbReference type="NCBI Taxonomy" id="53972"/>
    <lineage>
        <taxon>Bacteria</taxon>
        <taxon>Bacillati</taxon>
        <taxon>Actinomycetota</taxon>
        <taxon>Actinomycetes</taxon>
        <taxon>Mycobacteriales</taxon>
        <taxon>Nocardiaceae</taxon>
        <taxon>Rhodococcoides</taxon>
    </lineage>
</organism>
<evidence type="ECO:0000256" key="1">
    <source>
        <dbReference type="SAM" id="MobiDB-lite"/>
    </source>
</evidence>
<dbReference type="InterPro" id="IPR036388">
    <property type="entry name" value="WH-like_DNA-bd_sf"/>
</dbReference>
<feature type="domain" description="Transcription regulator PadR N-terminal" evidence="2">
    <location>
        <begin position="13"/>
        <end position="85"/>
    </location>
</feature>
<keyword evidence="4" id="KW-1185">Reference proteome</keyword>
<dbReference type="Gene3D" id="1.10.10.10">
    <property type="entry name" value="Winged helix-like DNA-binding domain superfamily/Winged helix DNA-binding domain"/>
    <property type="match status" value="1"/>
</dbReference>
<feature type="region of interest" description="Disordered" evidence="1">
    <location>
        <begin position="187"/>
        <end position="217"/>
    </location>
</feature>
<dbReference type="InterPro" id="IPR036390">
    <property type="entry name" value="WH_DNA-bd_sf"/>
</dbReference>
<dbReference type="Pfam" id="PF03551">
    <property type="entry name" value="PadR"/>
    <property type="match status" value="1"/>
</dbReference>
<evidence type="ECO:0000313" key="4">
    <source>
        <dbReference type="Proteomes" id="UP000703038"/>
    </source>
</evidence>
<gene>
    <name evidence="3" type="ORF">JOE42_000960</name>
</gene>
<sequence>MAQGDLTTTSYVVLGMLVSRDLTAYDISELFSRGVGELWPRAGRQHYNAPKKLLERGLVTARADAVGARPRTVYSITDEGRAALTAWLAEKSRPSALEFEGMMRVLFADQGSLEDLRSNLRTMREQADATRQLFGRHAVTLRDTTVATFPERQHLMALANRFMVGHFSHIVEWSDWALAEIEDWPDTTTPATSHRDRTETMLDASARLGAPEVPEKS</sequence>
<dbReference type="PANTHER" id="PTHR43252">
    <property type="entry name" value="TRANSCRIPTIONAL REGULATOR YQJI"/>
    <property type="match status" value="1"/>
</dbReference>
<protein>
    <submittedName>
        <fullName evidence="3">DNA-binding PadR family transcriptional regulator</fullName>
    </submittedName>
</protein>
<keyword evidence="3" id="KW-0238">DNA-binding</keyword>
<dbReference type="PANTHER" id="PTHR43252:SF2">
    <property type="entry name" value="TRANSCRIPTION REGULATOR, PADR-LIKE FAMILY"/>
    <property type="match status" value="1"/>
</dbReference>
<dbReference type="Proteomes" id="UP000703038">
    <property type="component" value="Unassembled WGS sequence"/>
</dbReference>
<dbReference type="RefSeq" id="WP_204867012.1">
    <property type="nucleotide sequence ID" value="NZ_JAFBBK010000001.1"/>
</dbReference>
<evidence type="ECO:0000313" key="3">
    <source>
        <dbReference type="EMBL" id="MBM7414227.1"/>
    </source>
</evidence>
<dbReference type="EMBL" id="JAFBBK010000001">
    <property type="protein sequence ID" value="MBM7414227.1"/>
    <property type="molecule type" value="Genomic_DNA"/>
</dbReference>
<dbReference type="GO" id="GO:0003677">
    <property type="term" value="F:DNA binding"/>
    <property type="evidence" value="ECO:0007669"/>
    <property type="project" value="UniProtKB-KW"/>
</dbReference>
<reference evidence="3 4" key="1">
    <citation type="submission" date="2021-01" db="EMBL/GenBank/DDBJ databases">
        <title>Genomics of switchgrass bacterial isolates.</title>
        <authorList>
            <person name="Shade A."/>
        </authorList>
    </citation>
    <scope>NUCLEOTIDE SEQUENCE [LARGE SCALE GENOMIC DNA]</scope>
    <source>
        <strain evidence="3 4">PvP111</strain>
    </source>
</reference>